<reference evidence="1" key="2">
    <citation type="submission" date="2020-05" db="UniProtKB">
        <authorList>
            <consortium name="EnsemblMetazoa"/>
        </authorList>
    </citation>
    <scope>IDENTIFICATION</scope>
    <source>
        <strain evidence="1">IAEA</strain>
    </source>
</reference>
<dbReference type="Pfam" id="PF00071">
    <property type="entry name" value="Ras"/>
    <property type="match status" value="1"/>
</dbReference>
<dbReference type="VEuPathDB" id="VectorBase:GBRI024639"/>
<accession>A0A1A9WM55</accession>
<dbReference type="InterPro" id="IPR027417">
    <property type="entry name" value="P-loop_NTPase"/>
</dbReference>
<dbReference type="AlphaFoldDB" id="A0A1A9WM55"/>
<dbReference type="Proteomes" id="UP000091820">
    <property type="component" value="Unassembled WGS sequence"/>
</dbReference>
<evidence type="ECO:0000313" key="2">
    <source>
        <dbReference type="Proteomes" id="UP000091820"/>
    </source>
</evidence>
<dbReference type="InterPro" id="IPR001806">
    <property type="entry name" value="Small_GTPase"/>
</dbReference>
<name>A0A1A9WM55_9MUSC</name>
<sequence length="65" mass="7385">MELVLWNTAGQDNYEKLRPSSYPDTVVILIKRKKPVKSQDGKNSSEKINACAYLECSPKSSKRLQ</sequence>
<keyword evidence="2" id="KW-1185">Reference proteome</keyword>
<organism evidence="1 2">
    <name type="scientific">Glossina brevipalpis</name>
    <dbReference type="NCBI Taxonomy" id="37001"/>
    <lineage>
        <taxon>Eukaryota</taxon>
        <taxon>Metazoa</taxon>
        <taxon>Ecdysozoa</taxon>
        <taxon>Arthropoda</taxon>
        <taxon>Hexapoda</taxon>
        <taxon>Insecta</taxon>
        <taxon>Pterygota</taxon>
        <taxon>Neoptera</taxon>
        <taxon>Endopterygota</taxon>
        <taxon>Diptera</taxon>
        <taxon>Brachycera</taxon>
        <taxon>Muscomorpha</taxon>
        <taxon>Hippoboscoidea</taxon>
        <taxon>Glossinidae</taxon>
        <taxon>Glossina</taxon>
    </lineage>
</organism>
<dbReference type="STRING" id="37001.A0A1A9WM55"/>
<dbReference type="GO" id="GO:0003924">
    <property type="term" value="F:GTPase activity"/>
    <property type="evidence" value="ECO:0007669"/>
    <property type="project" value="InterPro"/>
</dbReference>
<dbReference type="EnsemblMetazoa" id="GBRI024639-RA">
    <property type="protein sequence ID" value="GBRI024639-PA"/>
    <property type="gene ID" value="GBRI024639"/>
</dbReference>
<reference evidence="2" key="1">
    <citation type="submission" date="2014-03" db="EMBL/GenBank/DDBJ databases">
        <authorList>
            <person name="Aksoy S."/>
            <person name="Warren W."/>
            <person name="Wilson R.K."/>
        </authorList>
    </citation>
    <scope>NUCLEOTIDE SEQUENCE [LARGE SCALE GENOMIC DNA]</scope>
    <source>
        <strain evidence="2">IAEA</strain>
    </source>
</reference>
<dbReference type="SUPFAM" id="SSF52540">
    <property type="entry name" value="P-loop containing nucleoside triphosphate hydrolases"/>
    <property type="match status" value="1"/>
</dbReference>
<protein>
    <submittedName>
        <fullName evidence="1">Uncharacterized protein</fullName>
    </submittedName>
</protein>
<proteinExistence type="predicted"/>
<evidence type="ECO:0000313" key="1">
    <source>
        <dbReference type="EnsemblMetazoa" id="GBRI024639-PA"/>
    </source>
</evidence>
<dbReference type="GO" id="GO:0005525">
    <property type="term" value="F:GTP binding"/>
    <property type="evidence" value="ECO:0007669"/>
    <property type="project" value="InterPro"/>
</dbReference>